<feature type="region of interest" description="Disordered" evidence="1">
    <location>
        <begin position="50"/>
        <end position="72"/>
    </location>
</feature>
<dbReference type="RefSeq" id="WP_085053941.1">
    <property type="nucleotide sequence ID" value="NZ_LNQR01000150.1"/>
</dbReference>
<evidence type="ECO:0000256" key="1">
    <source>
        <dbReference type="SAM" id="MobiDB-lite"/>
    </source>
</evidence>
<organism evidence="2 3">
    <name type="scientific">Candidatus Magnetominusculus xianensis</name>
    <dbReference type="NCBI Taxonomy" id="1748249"/>
    <lineage>
        <taxon>Bacteria</taxon>
        <taxon>Pseudomonadati</taxon>
        <taxon>Nitrospirota</taxon>
        <taxon>Nitrospiria</taxon>
        <taxon>Nitrospirales</taxon>
        <taxon>Nitrospiraceae</taxon>
        <taxon>Candidatus Magnetominusculus</taxon>
    </lineage>
</organism>
<evidence type="ECO:0000313" key="3">
    <source>
        <dbReference type="Proteomes" id="UP000060487"/>
    </source>
</evidence>
<dbReference type="EMBL" id="LNQR01000150">
    <property type="protein sequence ID" value="KWT73779.1"/>
    <property type="molecule type" value="Genomic_DNA"/>
</dbReference>
<sequence>MGNFNIQGLLQVGIGLLSLFGAAGLPRNYVGGITQILGGLESMFAHPHEVGSVSATPSTPANPAATANQGAS</sequence>
<keyword evidence="3" id="KW-1185">Reference proteome</keyword>
<reference evidence="2 3" key="1">
    <citation type="submission" date="2015-11" db="EMBL/GenBank/DDBJ databases">
        <authorList>
            <person name="Lin W."/>
        </authorList>
    </citation>
    <scope>NUCLEOTIDE SEQUENCE [LARGE SCALE GENOMIC DNA]</scope>
    <source>
        <strain evidence="2 3">HCH-1</strain>
    </source>
</reference>
<comment type="caution">
    <text evidence="2">The sequence shown here is derived from an EMBL/GenBank/DDBJ whole genome shotgun (WGS) entry which is preliminary data.</text>
</comment>
<evidence type="ECO:0000313" key="2">
    <source>
        <dbReference type="EMBL" id="KWT73779.1"/>
    </source>
</evidence>
<accession>A0ABR5SAY7</accession>
<protein>
    <recommendedName>
        <fullName evidence="4">Secreted protein</fullName>
    </recommendedName>
</protein>
<name>A0ABR5SAY7_9BACT</name>
<evidence type="ECO:0008006" key="4">
    <source>
        <dbReference type="Google" id="ProtNLM"/>
    </source>
</evidence>
<proteinExistence type="predicted"/>
<gene>
    <name evidence="2" type="ORF">ASN18_3361</name>
</gene>
<feature type="compositionally biased region" description="Low complexity" evidence="1">
    <location>
        <begin position="54"/>
        <end position="72"/>
    </location>
</feature>
<dbReference type="Proteomes" id="UP000060487">
    <property type="component" value="Unassembled WGS sequence"/>
</dbReference>